<keyword evidence="2" id="KW-1185">Reference proteome</keyword>
<proteinExistence type="predicted"/>
<dbReference type="Proteomes" id="UP000054359">
    <property type="component" value="Unassembled WGS sequence"/>
</dbReference>
<reference evidence="1 2" key="1">
    <citation type="submission" date="2013-11" db="EMBL/GenBank/DDBJ databases">
        <title>Genome sequencing of Stegodyphus mimosarum.</title>
        <authorList>
            <person name="Bechsgaard J."/>
        </authorList>
    </citation>
    <scope>NUCLEOTIDE SEQUENCE [LARGE SCALE GENOMIC DNA]</scope>
</reference>
<name>A0A087T9H0_STEMI</name>
<dbReference type="EMBL" id="KK114136">
    <property type="protein sequence ID" value="KFM61759.1"/>
    <property type="molecule type" value="Genomic_DNA"/>
</dbReference>
<protein>
    <submittedName>
        <fullName evidence="1">Uncharacterized protein</fullName>
    </submittedName>
</protein>
<sequence>MRCCHTGFAAPYGSGFDGPRFVVSAQDFGDTAVGDLEDAGYVAGTSPTVGQLHD</sequence>
<evidence type="ECO:0000313" key="1">
    <source>
        <dbReference type="EMBL" id="KFM61759.1"/>
    </source>
</evidence>
<gene>
    <name evidence="1" type="ORF">X975_05867</name>
</gene>
<dbReference type="AlphaFoldDB" id="A0A087T9H0"/>
<evidence type="ECO:0000313" key="2">
    <source>
        <dbReference type="Proteomes" id="UP000054359"/>
    </source>
</evidence>
<organism evidence="1 2">
    <name type="scientific">Stegodyphus mimosarum</name>
    <name type="common">African social velvet spider</name>
    <dbReference type="NCBI Taxonomy" id="407821"/>
    <lineage>
        <taxon>Eukaryota</taxon>
        <taxon>Metazoa</taxon>
        <taxon>Ecdysozoa</taxon>
        <taxon>Arthropoda</taxon>
        <taxon>Chelicerata</taxon>
        <taxon>Arachnida</taxon>
        <taxon>Araneae</taxon>
        <taxon>Araneomorphae</taxon>
        <taxon>Entelegynae</taxon>
        <taxon>Eresoidea</taxon>
        <taxon>Eresidae</taxon>
        <taxon>Stegodyphus</taxon>
    </lineage>
</organism>
<accession>A0A087T9H0</accession>
<feature type="non-terminal residue" evidence="1">
    <location>
        <position position="54"/>
    </location>
</feature>